<feature type="transmembrane region" description="Helical" evidence="1">
    <location>
        <begin position="551"/>
        <end position="578"/>
    </location>
</feature>
<organism evidence="2 3">
    <name type="scientific">Oidiodendron maius (strain Zn)</name>
    <dbReference type="NCBI Taxonomy" id="913774"/>
    <lineage>
        <taxon>Eukaryota</taxon>
        <taxon>Fungi</taxon>
        <taxon>Dikarya</taxon>
        <taxon>Ascomycota</taxon>
        <taxon>Pezizomycotina</taxon>
        <taxon>Leotiomycetes</taxon>
        <taxon>Leotiomycetes incertae sedis</taxon>
        <taxon>Myxotrichaceae</taxon>
        <taxon>Oidiodendron</taxon>
    </lineage>
</organism>
<dbReference type="OrthoDB" id="3057599at2759"/>
<feature type="transmembrane region" description="Helical" evidence="1">
    <location>
        <begin position="669"/>
        <end position="693"/>
    </location>
</feature>
<keyword evidence="3" id="KW-1185">Reference proteome</keyword>
<dbReference type="HOGENOM" id="CLU_011750_1_0_1"/>
<reference evidence="2 3" key="1">
    <citation type="submission" date="2014-04" db="EMBL/GenBank/DDBJ databases">
        <authorList>
            <consortium name="DOE Joint Genome Institute"/>
            <person name="Kuo A."/>
            <person name="Martino E."/>
            <person name="Perotto S."/>
            <person name="Kohler A."/>
            <person name="Nagy L.G."/>
            <person name="Floudas D."/>
            <person name="Copeland A."/>
            <person name="Barry K.W."/>
            <person name="Cichocki N."/>
            <person name="Veneault-Fourrey C."/>
            <person name="LaButti K."/>
            <person name="Lindquist E.A."/>
            <person name="Lipzen A."/>
            <person name="Lundell T."/>
            <person name="Morin E."/>
            <person name="Murat C."/>
            <person name="Sun H."/>
            <person name="Tunlid A."/>
            <person name="Henrissat B."/>
            <person name="Grigoriev I.V."/>
            <person name="Hibbett D.S."/>
            <person name="Martin F."/>
            <person name="Nordberg H.P."/>
            <person name="Cantor M.N."/>
            <person name="Hua S.X."/>
        </authorList>
    </citation>
    <scope>NUCLEOTIDE SEQUENCE [LARGE SCALE GENOMIC DNA]</scope>
    <source>
        <strain evidence="2 3">Zn</strain>
    </source>
</reference>
<dbReference type="PANTHER" id="PTHR37544:SF1">
    <property type="entry name" value="PHOSPHORIBOSYLAMINOIMIDAZOLE-SUCCINOCARBOXAMIDE SYNTHASE"/>
    <property type="match status" value="1"/>
</dbReference>
<feature type="transmembrane region" description="Helical" evidence="1">
    <location>
        <begin position="260"/>
        <end position="283"/>
    </location>
</feature>
<dbReference type="EMBL" id="KN832870">
    <property type="protein sequence ID" value="KIN07642.1"/>
    <property type="molecule type" value="Genomic_DNA"/>
</dbReference>
<evidence type="ECO:0000256" key="1">
    <source>
        <dbReference type="SAM" id="Phobius"/>
    </source>
</evidence>
<protein>
    <recommendedName>
        <fullName evidence="4">Phosphoribosylaminoimidazole-succinocarboxamide synthase</fullName>
    </recommendedName>
</protein>
<sequence>MMNFGALDVQLVHHNRPQLHRVISAEHSLTPIDVRLDDFRTLSFGSTLSEVPTAIRHETPATPRSVHLAHKSSNHSTESELLDLDEVFHASHLSSTVRSDDERIRGGEIVAAKRDRMAVDLEPSPPTPTVDDTPFIRFAIEQLTRDEDVRAAAGRPLTSTSSNTASVERLVHDQGLGYYRVSSLTREELALARKHRSSPTIEHETLFKFNPTRPLSYPSNPPEYQTSRYSGAEVFIPVESPSYSQRYPELTFVPTILRPFSMITLTLLCLVMMGGLIFCAAYSSKHHGLVGWSNGIQGGLYFVFGFLPQILASIIFLYVQGVMSAITRILPFTLMAMKDAESRTDAIFLGLHPKSSFWPGGEGPTSIYLSNLFFWLTIFTIPLQSCLFSAIFVAGEWRWTAVQSVAWALVTIYAFILIATILSGSFFFRRTTGLLWDPRSLADVVAILPRSNSLEDFHGTEVMESRKELRDRLVMRSDRLGYWKTQNETQGIFYCLGEEGTPTRRYTLESGKLHEKRSSGVFDYSSDLEKSADLYSRKTRFRHIPWQLSDILVIVWVVAGFILLLALFVVSFLPLTAIRNGFPPLVSALPSTQGFSPANFLYSFVPSLLGMILYLLFQPLDMAFRRLQPWVELGNPEGATASKSLLLDYPAALPIQCTWRALMAGHYRVAAMSALSLLFILLPVLAGGIFFPLTTSLSGVRMMPNLPSFYVILVILLLYLIALIIAIPHRYQMRLPHSADCLAEVFSFVYNSGILTDAAFRAPRTKKDLITRLTAQSAAGHEARYAFGVYRGRNGKESLGIERIGRRSAQEIMILSVR</sequence>
<dbReference type="AlphaFoldDB" id="A0A0C3HZN3"/>
<evidence type="ECO:0000313" key="3">
    <source>
        <dbReference type="Proteomes" id="UP000054321"/>
    </source>
</evidence>
<reference evidence="3" key="2">
    <citation type="submission" date="2015-01" db="EMBL/GenBank/DDBJ databases">
        <title>Evolutionary Origins and Diversification of the Mycorrhizal Mutualists.</title>
        <authorList>
            <consortium name="DOE Joint Genome Institute"/>
            <consortium name="Mycorrhizal Genomics Consortium"/>
            <person name="Kohler A."/>
            <person name="Kuo A."/>
            <person name="Nagy L.G."/>
            <person name="Floudas D."/>
            <person name="Copeland A."/>
            <person name="Barry K.W."/>
            <person name="Cichocki N."/>
            <person name="Veneault-Fourrey C."/>
            <person name="LaButti K."/>
            <person name="Lindquist E.A."/>
            <person name="Lipzen A."/>
            <person name="Lundell T."/>
            <person name="Morin E."/>
            <person name="Murat C."/>
            <person name="Riley R."/>
            <person name="Ohm R."/>
            <person name="Sun H."/>
            <person name="Tunlid A."/>
            <person name="Henrissat B."/>
            <person name="Grigoriev I.V."/>
            <person name="Hibbett D.S."/>
            <person name="Martin F."/>
        </authorList>
    </citation>
    <scope>NUCLEOTIDE SEQUENCE [LARGE SCALE GENOMIC DNA]</scope>
    <source>
        <strain evidence="3">Zn</strain>
    </source>
</reference>
<evidence type="ECO:0000313" key="2">
    <source>
        <dbReference type="EMBL" id="KIN07642.1"/>
    </source>
</evidence>
<gene>
    <name evidence="2" type="ORF">OIDMADRAFT_140189</name>
</gene>
<feature type="transmembrane region" description="Helical" evidence="1">
    <location>
        <begin position="295"/>
        <end position="319"/>
    </location>
</feature>
<proteinExistence type="predicted"/>
<keyword evidence="1" id="KW-0472">Membrane</keyword>
<dbReference type="Pfam" id="PF11915">
    <property type="entry name" value="DUF3433"/>
    <property type="match status" value="2"/>
</dbReference>
<feature type="transmembrane region" description="Helical" evidence="1">
    <location>
        <begin position="372"/>
        <end position="393"/>
    </location>
</feature>
<dbReference type="InterPro" id="IPR021840">
    <property type="entry name" value="DUF3433"/>
</dbReference>
<keyword evidence="1" id="KW-1133">Transmembrane helix</keyword>
<feature type="transmembrane region" description="Helical" evidence="1">
    <location>
        <begin position="405"/>
        <end position="428"/>
    </location>
</feature>
<dbReference type="STRING" id="913774.A0A0C3HZN3"/>
<keyword evidence="1" id="KW-0812">Transmembrane</keyword>
<dbReference type="Proteomes" id="UP000054321">
    <property type="component" value="Unassembled WGS sequence"/>
</dbReference>
<evidence type="ECO:0008006" key="4">
    <source>
        <dbReference type="Google" id="ProtNLM"/>
    </source>
</evidence>
<feature type="transmembrane region" description="Helical" evidence="1">
    <location>
        <begin position="598"/>
        <end position="617"/>
    </location>
</feature>
<name>A0A0C3HZN3_OIDMZ</name>
<dbReference type="InParanoid" id="A0A0C3HZN3"/>
<dbReference type="PANTHER" id="PTHR37544">
    <property type="entry name" value="SPRAY-RELATED"/>
    <property type="match status" value="1"/>
</dbReference>
<accession>A0A0C3HZN3</accession>
<feature type="transmembrane region" description="Helical" evidence="1">
    <location>
        <begin position="708"/>
        <end position="727"/>
    </location>
</feature>